<sequence length="265" mass="28658">MIEIKKLLADSEHLHGHLGTLESNMGGVIPVCMFDLYYIPNFTQLVVMLLQLTLLLQLPFPLQPKLQLKLLPKLKQLKLHYFSQCVPGSQTHPEPPRLAPAKLVSINLSLLDDAVNELNGISAPAKKAPAKVAVKQPEPAPATSKLKLELLDDKLLAPINVVSKKDHAPRLQDDETKRDISDHRAPNAAEGSAGAVDSSSQDRAHQQKIIGASVGGSVAGVVLVCGIVAAVVISKKRKRGKQEEVASKSEDAEDLDDYTSTEDVE</sequence>
<comment type="caution">
    <text evidence="3">The sequence shown here is derived from an EMBL/GenBank/DDBJ whole genome shotgun (WGS) entry which is preliminary data.</text>
</comment>
<evidence type="ECO:0000313" key="4">
    <source>
        <dbReference type="Proteomes" id="UP001626550"/>
    </source>
</evidence>
<reference evidence="3 4" key="1">
    <citation type="submission" date="2024-11" db="EMBL/GenBank/DDBJ databases">
        <title>Adaptive evolution of stress response genes in parasites aligns with host niche diversity.</title>
        <authorList>
            <person name="Hahn C."/>
            <person name="Resl P."/>
        </authorList>
    </citation>
    <scope>NUCLEOTIDE SEQUENCE [LARGE SCALE GENOMIC DNA]</scope>
    <source>
        <strain evidence="3">EGGRZ-B1_66</strain>
        <tissue evidence="3">Body</tissue>
    </source>
</reference>
<evidence type="ECO:0000313" key="3">
    <source>
        <dbReference type="EMBL" id="KAL3315865.1"/>
    </source>
</evidence>
<proteinExistence type="predicted"/>
<organism evidence="3 4">
    <name type="scientific">Cichlidogyrus casuarinus</name>
    <dbReference type="NCBI Taxonomy" id="1844966"/>
    <lineage>
        <taxon>Eukaryota</taxon>
        <taxon>Metazoa</taxon>
        <taxon>Spiralia</taxon>
        <taxon>Lophotrochozoa</taxon>
        <taxon>Platyhelminthes</taxon>
        <taxon>Monogenea</taxon>
        <taxon>Monopisthocotylea</taxon>
        <taxon>Dactylogyridea</taxon>
        <taxon>Ancyrocephalidae</taxon>
        <taxon>Cichlidogyrus</taxon>
    </lineage>
</organism>
<keyword evidence="2" id="KW-0812">Transmembrane</keyword>
<evidence type="ECO:0000256" key="1">
    <source>
        <dbReference type="SAM" id="MobiDB-lite"/>
    </source>
</evidence>
<name>A0ABD2Q8H0_9PLAT</name>
<gene>
    <name evidence="3" type="ORF">Ciccas_005495</name>
</gene>
<feature type="region of interest" description="Disordered" evidence="1">
    <location>
        <begin position="235"/>
        <end position="265"/>
    </location>
</feature>
<keyword evidence="2" id="KW-1133">Transmembrane helix</keyword>
<feature type="region of interest" description="Disordered" evidence="1">
    <location>
        <begin position="166"/>
        <end position="202"/>
    </location>
</feature>
<dbReference type="Proteomes" id="UP001626550">
    <property type="component" value="Unassembled WGS sequence"/>
</dbReference>
<feature type="transmembrane region" description="Helical" evidence="2">
    <location>
        <begin position="209"/>
        <end position="233"/>
    </location>
</feature>
<evidence type="ECO:0000256" key="2">
    <source>
        <dbReference type="SAM" id="Phobius"/>
    </source>
</evidence>
<dbReference type="EMBL" id="JBJKFK010000648">
    <property type="protein sequence ID" value="KAL3315865.1"/>
    <property type="molecule type" value="Genomic_DNA"/>
</dbReference>
<feature type="compositionally biased region" description="Basic and acidic residues" evidence="1">
    <location>
        <begin position="241"/>
        <end position="250"/>
    </location>
</feature>
<dbReference type="AlphaFoldDB" id="A0ABD2Q8H0"/>
<keyword evidence="2" id="KW-0472">Membrane</keyword>
<protein>
    <submittedName>
        <fullName evidence="3">Uncharacterized protein</fullName>
    </submittedName>
</protein>
<feature type="compositionally biased region" description="Basic and acidic residues" evidence="1">
    <location>
        <begin position="166"/>
        <end position="185"/>
    </location>
</feature>
<accession>A0ABD2Q8H0</accession>
<feature type="compositionally biased region" description="Acidic residues" evidence="1">
    <location>
        <begin position="251"/>
        <end position="265"/>
    </location>
</feature>
<keyword evidence="4" id="KW-1185">Reference proteome</keyword>